<accession>A0A699ZXR5</accession>
<keyword evidence="2" id="KW-1185">Reference proteome</keyword>
<dbReference type="AlphaFoldDB" id="A0A699ZXR5"/>
<evidence type="ECO:0000313" key="1">
    <source>
        <dbReference type="EMBL" id="GFH27251.1"/>
    </source>
</evidence>
<sequence length="201" mass="21036">ALAQGIPPPSPPSILLPPRPPPSFVSSPLDSSALPRVTLAIKFYGLDMYSLVVSGGNISDILANSNADLILSDLTAPPSCYSSLLLRDYASLLGLDVTATDLMPTAAAFADDVTRAMEAYVSAVGTPVAVRLHDFCAGDATPFLFYNGSRPINATWPTITATLELYASQAWLDTFSSGIAAVSLRNMKRGCRVALGANNGS</sequence>
<organism evidence="1 2">
    <name type="scientific">Haematococcus lacustris</name>
    <name type="common">Green alga</name>
    <name type="synonym">Haematococcus pluvialis</name>
    <dbReference type="NCBI Taxonomy" id="44745"/>
    <lineage>
        <taxon>Eukaryota</taxon>
        <taxon>Viridiplantae</taxon>
        <taxon>Chlorophyta</taxon>
        <taxon>core chlorophytes</taxon>
        <taxon>Chlorophyceae</taxon>
        <taxon>CS clade</taxon>
        <taxon>Chlamydomonadales</taxon>
        <taxon>Haematococcaceae</taxon>
        <taxon>Haematococcus</taxon>
    </lineage>
</organism>
<feature type="non-terminal residue" evidence="1">
    <location>
        <position position="1"/>
    </location>
</feature>
<protein>
    <submittedName>
        <fullName evidence="1">Uncharacterized protein</fullName>
    </submittedName>
</protein>
<dbReference type="Proteomes" id="UP000485058">
    <property type="component" value="Unassembled WGS sequence"/>
</dbReference>
<evidence type="ECO:0000313" key="2">
    <source>
        <dbReference type="Proteomes" id="UP000485058"/>
    </source>
</evidence>
<comment type="caution">
    <text evidence="1">The sequence shown here is derived from an EMBL/GenBank/DDBJ whole genome shotgun (WGS) entry which is preliminary data.</text>
</comment>
<proteinExistence type="predicted"/>
<gene>
    <name evidence="1" type="ORF">HaLaN_25545</name>
</gene>
<reference evidence="1 2" key="1">
    <citation type="submission" date="2020-02" db="EMBL/GenBank/DDBJ databases">
        <title>Draft genome sequence of Haematococcus lacustris strain NIES-144.</title>
        <authorList>
            <person name="Morimoto D."/>
            <person name="Nakagawa S."/>
            <person name="Yoshida T."/>
            <person name="Sawayama S."/>
        </authorList>
    </citation>
    <scope>NUCLEOTIDE SEQUENCE [LARGE SCALE GENOMIC DNA]</scope>
    <source>
        <strain evidence="1 2">NIES-144</strain>
    </source>
</reference>
<name>A0A699ZXR5_HAELA</name>
<dbReference type="EMBL" id="BLLF01003408">
    <property type="protein sequence ID" value="GFH27251.1"/>
    <property type="molecule type" value="Genomic_DNA"/>
</dbReference>
<feature type="non-terminal residue" evidence="1">
    <location>
        <position position="201"/>
    </location>
</feature>